<dbReference type="InterPro" id="IPR001647">
    <property type="entry name" value="HTH_TetR"/>
</dbReference>
<dbReference type="InterPro" id="IPR036271">
    <property type="entry name" value="Tet_transcr_reg_TetR-rel_C_sf"/>
</dbReference>
<evidence type="ECO:0000256" key="2">
    <source>
        <dbReference type="ARBA" id="ARBA00023125"/>
    </source>
</evidence>
<dbReference type="PROSITE" id="PS50977">
    <property type="entry name" value="HTH_TETR_2"/>
    <property type="match status" value="1"/>
</dbReference>
<evidence type="ECO:0000256" key="1">
    <source>
        <dbReference type="ARBA" id="ARBA00023015"/>
    </source>
</evidence>
<dbReference type="InterPro" id="IPR009057">
    <property type="entry name" value="Homeodomain-like_sf"/>
</dbReference>
<keyword evidence="7" id="KW-1185">Reference proteome</keyword>
<evidence type="ECO:0000313" key="6">
    <source>
        <dbReference type="EMBL" id="MBD7995707.1"/>
    </source>
</evidence>
<name>A0ABR8UT26_9MICC</name>
<dbReference type="EMBL" id="JACSQD010000004">
    <property type="protein sequence ID" value="MBD7995707.1"/>
    <property type="molecule type" value="Genomic_DNA"/>
</dbReference>
<dbReference type="InterPro" id="IPR011075">
    <property type="entry name" value="TetR_C"/>
</dbReference>
<dbReference type="Pfam" id="PF00440">
    <property type="entry name" value="TetR_N"/>
    <property type="match status" value="1"/>
</dbReference>
<protein>
    <submittedName>
        <fullName evidence="6">TetR/AcrR family transcriptional regulator</fullName>
    </submittedName>
</protein>
<accession>A0ABR8UT26</accession>
<gene>
    <name evidence="6" type="ORF">H9639_10395</name>
</gene>
<dbReference type="PANTHER" id="PTHR30055:SF200">
    <property type="entry name" value="HTH-TYPE TRANSCRIPTIONAL REPRESSOR BDCR"/>
    <property type="match status" value="1"/>
</dbReference>
<dbReference type="PRINTS" id="PR00455">
    <property type="entry name" value="HTHTETR"/>
</dbReference>
<dbReference type="Proteomes" id="UP000609874">
    <property type="component" value="Unassembled WGS sequence"/>
</dbReference>
<dbReference type="PANTHER" id="PTHR30055">
    <property type="entry name" value="HTH-TYPE TRANSCRIPTIONAL REGULATOR RUTR"/>
    <property type="match status" value="1"/>
</dbReference>
<evidence type="ECO:0000256" key="4">
    <source>
        <dbReference type="PROSITE-ProRule" id="PRU00335"/>
    </source>
</evidence>
<evidence type="ECO:0000313" key="7">
    <source>
        <dbReference type="Proteomes" id="UP000609874"/>
    </source>
</evidence>
<keyword evidence="2 4" id="KW-0238">DNA-binding</keyword>
<dbReference type="Gene3D" id="1.10.357.10">
    <property type="entry name" value="Tetracycline Repressor, domain 2"/>
    <property type="match status" value="1"/>
</dbReference>
<sequence>MAPEIPSRARPIRDRLLDAAGSLFYREGIRAVSADKIIAAAGTTKVTFYRYFPTKDDLVAAYLDEQSRRIREAAGLLPEDPCEALTALAAAMGQEACRPGFRGCPFINAAAEYPDPRHPVRAAVDRHRTWFHALVTSLVAALGAAEPEAAADQLLMLRDGAMVHGYVSEPGSVGAGMLQAGRAVLQLHVRPGSTG</sequence>
<evidence type="ECO:0000259" key="5">
    <source>
        <dbReference type="PROSITE" id="PS50977"/>
    </source>
</evidence>
<reference evidence="6 7" key="1">
    <citation type="submission" date="2020-08" db="EMBL/GenBank/DDBJ databases">
        <title>A Genomic Blueprint of the Chicken Gut Microbiome.</title>
        <authorList>
            <person name="Gilroy R."/>
            <person name="Ravi A."/>
            <person name="Getino M."/>
            <person name="Pursley I."/>
            <person name="Horton D.L."/>
            <person name="Alikhan N.-F."/>
            <person name="Baker D."/>
            <person name="Gharbi K."/>
            <person name="Hall N."/>
            <person name="Watson M."/>
            <person name="Adriaenssens E.M."/>
            <person name="Foster-Nyarko E."/>
            <person name="Jarju S."/>
            <person name="Secka A."/>
            <person name="Antonio M."/>
            <person name="Oren A."/>
            <person name="Chaudhuri R."/>
            <person name="La Ragione R.M."/>
            <person name="Hildebrand F."/>
            <person name="Pallen M.J."/>
        </authorList>
    </citation>
    <scope>NUCLEOTIDE SEQUENCE [LARGE SCALE GENOMIC DNA]</scope>
    <source>
        <strain evidence="6 7">Sa2CUA1</strain>
    </source>
</reference>
<keyword evidence="3" id="KW-0804">Transcription</keyword>
<evidence type="ECO:0000256" key="3">
    <source>
        <dbReference type="ARBA" id="ARBA00023163"/>
    </source>
</evidence>
<proteinExistence type="predicted"/>
<keyword evidence="1" id="KW-0805">Transcription regulation</keyword>
<feature type="DNA-binding region" description="H-T-H motif" evidence="4">
    <location>
        <begin position="33"/>
        <end position="52"/>
    </location>
</feature>
<dbReference type="SUPFAM" id="SSF48498">
    <property type="entry name" value="Tetracyclin repressor-like, C-terminal domain"/>
    <property type="match status" value="1"/>
</dbReference>
<dbReference type="InterPro" id="IPR050109">
    <property type="entry name" value="HTH-type_TetR-like_transc_reg"/>
</dbReference>
<dbReference type="RefSeq" id="WP_191808016.1">
    <property type="nucleotide sequence ID" value="NZ_JACSQD010000004.1"/>
</dbReference>
<dbReference type="SUPFAM" id="SSF46689">
    <property type="entry name" value="Homeodomain-like"/>
    <property type="match status" value="1"/>
</dbReference>
<organism evidence="6 7">
    <name type="scientific">Arthrobacter gallicola</name>
    <dbReference type="NCBI Taxonomy" id="2762225"/>
    <lineage>
        <taxon>Bacteria</taxon>
        <taxon>Bacillati</taxon>
        <taxon>Actinomycetota</taxon>
        <taxon>Actinomycetes</taxon>
        <taxon>Micrococcales</taxon>
        <taxon>Micrococcaceae</taxon>
        <taxon>Arthrobacter</taxon>
    </lineage>
</organism>
<comment type="caution">
    <text evidence="6">The sequence shown here is derived from an EMBL/GenBank/DDBJ whole genome shotgun (WGS) entry which is preliminary data.</text>
</comment>
<dbReference type="Pfam" id="PF16925">
    <property type="entry name" value="TetR_C_13"/>
    <property type="match status" value="1"/>
</dbReference>
<feature type="domain" description="HTH tetR-type" evidence="5">
    <location>
        <begin position="10"/>
        <end position="70"/>
    </location>
</feature>